<gene>
    <name evidence="2" type="ORF">Vretimale_15913</name>
</gene>
<protein>
    <submittedName>
        <fullName evidence="2">Uncharacterized protein</fullName>
    </submittedName>
</protein>
<evidence type="ECO:0000313" key="2">
    <source>
        <dbReference type="EMBL" id="GIM12749.1"/>
    </source>
</evidence>
<dbReference type="Gene3D" id="1.25.10.10">
    <property type="entry name" value="Leucine-rich Repeat Variant"/>
    <property type="match status" value="1"/>
</dbReference>
<sequence length="810" mass="89103">TYTAIQLVLRKLLRILQALTLGLVFERHSVKRPIHMDSTTSWFPWLSAEAKWRCRPLRGHVNEDQAKLLIKALHWNDKSAVLRHISELATAHGRGVQDDLLNQHVTQEVIKCFMNGTKTVQGAAAQALATLCKGHDMNCRKVLDGFGTGWFKRHLMEHASRLMCGGNAEQVFGVVSLLRELALEKASEMLHLHHQKTITEIVKFIPNWSRRSRVPTSTAVVFLEMLPKMFSVFNTLALCGGAEFCHKLHKANLTAVLLELVAGHSQVQQMHQEPTTYSTAKSTAGSAQGHEAVVNSALALLTCMMSQVPAQRLDFEEMKGVQWLLRLLNDEILPLNSSVQGTIVKLLTVAASSSPKIAESVQHHGLATIKKLLMRYLCSWLEVPSGSSMVAYSSSAFPLSPAPCSPEVVGPLLQLFTVVAPSCSTRDMLADGGLQLLEAALRGGLANVEQDGHKVATAAAQALLRLSCNADSPLDPTLCGGTTISLMAELVDLACERTPITTVTDGQIVHGGVCAQGFLSKVLDTKLRRGEVSKAEVLSCSLLPKLAKLLCRSTEAVLVAANVPKAQYLTPVGSKRPAPVPDVCCAGHAYLAHKQVEPDMQVAVPLVLQLLTEFSQEFDTLQVLRAFKMEATLGRLALWQETKPLAARLLIAEAELEYQPYHLYGKGMLQAAVLRAVQLDPRPFDEKGVSAAKLLKLSAHQLKTWLGLDPTEISRVVLIQEANQMFGALDKMSRKVDGCIVLDDLQRYLVRTYNMREENAESFSRKTFDQMQVDPRAPASFLDFVKVFACLKAELEENTAECRATKRCRR</sequence>
<proteinExistence type="predicted"/>
<name>A0A8J4GQ48_9CHLO</name>
<reference evidence="2" key="1">
    <citation type="journal article" date="2021" name="Proc. Natl. Acad. Sci. U.S.A.">
        <title>Three genomes in the algal genus Volvox reveal the fate of a haploid sex-determining region after a transition to homothallism.</title>
        <authorList>
            <person name="Yamamoto K."/>
            <person name="Hamaji T."/>
            <person name="Kawai-Toyooka H."/>
            <person name="Matsuzaki R."/>
            <person name="Takahashi F."/>
            <person name="Nishimura Y."/>
            <person name="Kawachi M."/>
            <person name="Noguchi H."/>
            <person name="Minakuchi Y."/>
            <person name="Umen J.G."/>
            <person name="Toyoda A."/>
            <person name="Nozaki H."/>
        </authorList>
    </citation>
    <scope>NUCLEOTIDE SEQUENCE</scope>
    <source>
        <strain evidence="2">NIES-3785</strain>
    </source>
</reference>
<dbReference type="EMBL" id="BNCQ01000045">
    <property type="protein sequence ID" value="GIM12749.1"/>
    <property type="molecule type" value="Genomic_DNA"/>
</dbReference>
<feature type="signal peptide" evidence="1">
    <location>
        <begin position="1"/>
        <end position="18"/>
    </location>
</feature>
<feature type="non-terminal residue" evidence="2">
    <location>
        <position position="1"/>
    </location>
</feature>
<dbReference type="Proteomes" id="UP000722791">
    <property type="component" value="Unassembled WGS sequence"/>
</dbReference>
<dbReference type="SUPFAM" id="SSF48371">
    <property type="entry name" value="ARM repeat"/>
    <property type="match status" value="1"/>
</dbReference>
<evidence type="ECO:0000256" key="1">
    <source>
        <dbReference type="SAM" id="SignalP"/>
    </source>
</evidence>
<accession>A0A8J4GQ48</accession>
<feature type="chain" id="PRO_5035226275" evidence="1">
    <location>
        <begin position="19"/>
        <end position="810"/>
    </location>
</feature>
<keyword evidence="1" id="KW-0732">Signal</keyword>
<dbReference type="InterPro" id="IPR011989">
    <property type="entry name" value="ARM-like"/>
</dbReference>
<comment type="caution">
    <text evidence="2">The sequence shown here is derived from an EMBL/GenBank/DDBJ whole genome shotgun (WGS) entry which is preliminary data.</text>
</comment>
<organism evidence="2 3">
    <name type="scientific">Volvox reticuliferus</name>
    <dbReference type="NCBI Taxonomy" id="1737510"/>
    <lineage>
        <taxon>Eukaryota</taxon>
        <taxon>Viridiplantae</taxon>
        <taxon>Chlorophyta</taxon>
        <taxon>core chlorophytes</taxon>
        <taxon>Chlorophyceae</taxon>
        <taxon>CS clade</taxon>
        <taxon>Chlamydomonadales</taxon>
        <taxon>Volvocaceae</taxon>
        <taxon>Volvox</taxon>
    </lineage>
</organism>
<dbReference type="InterPro" id="IPR016024">
    <property type="entry name" value="ARM-type_fold"/>
</dbReference>
<evidence type="ECO:0000313" key="3">
    <source>
        <dbReference type="Proteomes" id="UP000722791"/>
    </source>
</evidence>
<dbReference type="AlphaFoldDB" id="A0A8J4GQ48"/>